<dbReference type="SUPFAM" id="SSF56645">
    <property type="entry name" value="Acyl-CoA dehydrogenase NM domain-like"/>
    <property type="match status" value="1"/>
</dbReference>
<name>A0A285VUY1_9MICO</name>
<dbReference type="Proteomes" id="UP000219688">
    <property type="component" value="Unassembled WGS sequence"/>
</dbReference>
<dbReference type="AlphaFoldDB" id="A0A285VUY1"/>
<dbReference type="InterPro" id="IPR009100">
    <property type="entry name" value="AcylCoA_DH/oxidase_NM_dom_sf"/>
</dbReference>
<sequence length="341" mass="35685">MIGSSWAQAHVDDDLAGLLHAAHAAAGDPAAALALAHRATDLLPLPGHGRTLELWRGLAELAAVDLTVARALEPHLDAQAIFAQATAEGYAVPDTSGVWGVFAAEGADPRLELRDGRLTGRKPWCSLASLLDRALVTAWVSPHERGLVAIDLHQRGVRAVDEPWVARGLRAARSTALDLHDVPGELVGPPNWYLTRGGFAWGGLGVAAVWFGGAAGLARRLWAAAQERDPDQVGLALLGAVDAALTGAGATLAEAAAAVDEGLVRGEHAWPRCIRTRHVVHEACETVLSAAAHGLGPGPLVGEEEHAARVADLQLYLRQHKAERDAAVVGRAVADGMPTAW</sequence>
<evidence type="ECO:0000313" key="3">
    <source>
        <dbReference type="Proteomes" id="UP000219688"/>
    </source>
</evidence>
<dbReference type="GO" id="GO:0016627">
    <property type="term" value="F:oxidoreductase activity, acting on the CH-CH group of donors"/>
    <property type="evidence" value="ECO:0007669"/>
    <property type="project" value="InterPro"/>
</dbReference>
<dbReference type="Gene3D" id="2.40.110.10">
    <property type="entry name" value="Butyryl-CoA Dehydrogenase, subunit A, domain 2"/>
    <property type="match status" value="1"/>
</dbReference>
<evidence type="ECO:0008006" key="4">
    <source>
        <dbReference type="Google" id="ProtNLM"/>
    </source>
</evidence>
<dbReference type="EMBL" id="OBQK01000020">
    <property type="protein sequence ID" value="SOC57996.1"/>
    <property type="molecule type" value="Genomic_DNA"/>
</dbReference>
<keyword evidence="3" id="KW-1185">Reference proteome</keyword>
<evidence type="ECO:0000313" key="1">
    <source>
        <dbReference type="EMBL" id="SOC57842.1"/>
    </source>
</evidence>
<dbReference type="RefSeq" id="WP_141401529.1">
    <property type="nucleotide sequence ID" value="NZ_OBQK01000017.1"/>
</dbReference>
<dbReference type="InterPro" id="IPR046373">
    <property type="entry name" value="Acyl-CoA_Oxase/DH_mid-dom_sf"/>
</dbReference>
<dbReference type="EMBL" id="OBQK01000017">
    <property type="protein sequence ID" value="SOC57842.1"/>
    <property type="molecule type" value="Genomic_DNA"/>
</dbReference>
<reference evidence="3" key="2">
    <citation type="submission" date="2017-08" db="EMBL/GenBank/DDBJ databases">
        <authorList>
            <person name="Varghese N."/>
            <person name="Submissions S."/>
        </authorList>
    </citation>
    <scope>NUCLEOTIDE SEQUENCE [LARGE SCALE GENOMIC DNA]</scope>
    <source>
        <strain evidence="3">USBA17B2</strain>
    </source>
</reference>
<reference evidence="1" key="1">
    <citation type="submission" date="2017-08" db="EMBL/GenBank/DDBJ databases">
        <authorList>
            <person name="de Groot N.N."/>
        </authorList>
    </citation>
    <scope>NUCLEOTIDE SEQUENCE [LARGE SCALE GENOMIC DNA]</scope>
    <source>
        <strain evidence="1">USBA17B2</strain>
    </source>
</reference>
<accession>A0A285VUY1</accession>
<evidence type="ECO:0000313" key="2">
    <source>
        <dbReference type="EMBL" id="SOC57996.1"/>
    </source>
</evidence>
<organism evidence="1 3">
    <name type="scientific">Ornithinimicrobium cerasi</name>
    <dbReference type="NCBI Taxonomy" id="2248773"/>
    <lineage>
        <taxon>Bacteria</taxon>
        <taxon>Bacillati</taxon>
        <taxon>Actinomycetota</taxon>
        <taxon>Actinomycetes</taxon>
        <taxon>Micrococcales</taxon>
        <taxon>Ornithinimicrobiaceae</taxon>
        <taxon>Ornithinimicrobium</taxon>
    </lineage>
</organism>
<proteinExistence type="predicted"/>
<gene>
    <name evidence="1" type="ORF">SAMN05421879_11726</name>
    <name evidence="2" type="ORF">SAMN05421879_12011</name>
</gene>
<protein>
    <recommendedName>
        <fullName evidence="4">Acyl-CoA dehydrogenase</fullName>
    </recommendedName>
</protein>